<keyword evidence="3" id="KW-1185">Reference proteome</keyword>
<dbReference type="CDD" id="cd06223">
    <property type="entry name" value="PRTases_typeI"/>
    <property type="match status" value="1"/>
</dbReference>
<dbReference type="Gene3D" id="3.30.1310.20">
    <property type="entry name" value="PRTase-like"/>
    <property type="match status" value="1"/>
</dbReference>
<name>A0A9X1LV49_9MICO</name>
<proteinExistence type="predicted"/>
<dbReference type="InterPro" id="IPR000836">
    <property type="entry name" value="PRTase_dom"/>
</dbReference>
<evidence type="ECO:0000313" key="3">
    <source>
        <dbReference type="Proteomes" id="UP001139354"/>
    </source>
</evidence>
<dbReference type="AlphaFoldDB" id="A0A9X1LV49"/>
<dbReference type="Pfam" id="PF00156">
    <property type="entry name" value="Pribosyltran"/>
    <property type="match status" value="1"/>
</dbReference>
<evidence type="ECO:0000313" key="2">
    <source>
        <dbReference type="EMBL" id="MCC2032075.1"/>
    </source>
</evidence>
<gene>
    <name evidence="2" type="ORF">KEC57_07725</name>
</gene>
<feature type="domain" description="Phosphoribosyltransferase" evidence="1">
    <location>
        <begin position="26"/>
        <end position="170"/>
    </location>
</feature>
<dbReference type="InterPro" id="IPR029057">
    <property type="entry name" value="PRTase-like"/>
</dbReference>
<protein>
    <recommendedName>
        <fullName evidence="1">Phosphoribosyltransferase domain-containing protein</fullName>
    </recommendedName>
</protein>
<dbReference type="SUPFAM" id="SSF53271">
    <property type="entry name" value="PRTase-like"/>
    <property type="match status" value="1"/>
</dbReference>
<accession>A0A9X1LV49</accession>
<dbReference type="Proteomes" id="UP001139354">
    <property type="component" value="Unassembled WGS sequence"/>
</dbReference>
<sequence>MALFADRRAAGRELSKSLAPWRDVDAVVLGIPRGGVVVAAEVAAILALPLDAVIVRKLGADGREEFAVGAIAEGVRIVTSSAVRWAGMRPEDVDRVEATERDELARRTDAFAPGDDDLSGRIAIVIDDGVATGATAIAACRSVRARKPDRVVLAVPVAPSNWRAPHDAVDEYVCPHRMREFWAVGEFYDDFTQTEDAEVVALLRNAPTGRATGEDRGS</sequence>
<dbReference type="RefSeq" id="WP_229383997.1">
    <property type="nucleotide sequence ID" value="NZ_JAGTTN010000002.1"/>
</dbReference>
<evidence type="ECO:0000259" key="1">
    <source>
        <dbReference type="Pfam" id="PF00156"/>
    </source>
</evidence>
<reference evidence="2" key="1">
    <citation type="submission" date="2021-04" db="EMBL/GenBank/DDBJ databases">
        <title>Microbacterium tenobrionis sp. nov. and Microbacterium allomyrinae sp. nov., isolated from larvae of Tenobrio molitor and Allomyrina dichotoma, respectively.</title>
        <authorList>
            <person name="Lee S.D."/>
        </authorList>
    </citation>
    <scope>NUCLEOTIDE SEQUENCE</scope>
    <source>
        <strain evidence="2">BWT-G7</strain>
    </source>
</reference>
<comment type="caution">
    <text evidence="2">The sequence shown here is derived from an EMBL/GenBank/DDBJ whole genome shotgun (WGS) entry which is preliminary data.</text>
</comment>
<dbReference type="EMBL" id="JAGTTN010000002">
    <property type="protein sequence ID" value="MCC2032075.1"/>
    <property type="molecule type" value="Genomic_DNA"/>
</dbReference>
<organism evidence="2 3">
    <name type="scientific">Microbacterium allomyrinae</name>
    <dbReference type="NCBI Taxonomy" id="2830666"/>
    <lineage>
        <taxon>Bacteria</taxon>
        <taxon>Bacillati</taxon>
        <taxon>Actinomycetota</taxon>
        <taxon>Actinomycetes</taxon>
        <taxon>Micrococcales</taxon>
        <taxon>Microbacteriaceae</taxon>
        <taxon>Microbacterium</taxon>
    </lineage>
</organism>
<dbReference type="Gene3D" id="3.40.50.2020">
    <property type="match status" value="1"/>
</dbReference>